<proteinExistence type="predicted"/>
<evidence type="ECO:0000313" key="6">
    <source>
        <dbReference type="Proteomes" id="UP000601171"/>
    </source>
</evidence>
<dbReference type="GO" id="GO:0045892">
    <property type="term" value="P:negative regulation of DNA-templated transcription"/>
    <property type="evidence" value="ECO:0007669"/>
    <property type="project" value="TreeGrafter"/>
</dbReference>
<keyword evidence="3" id="KW-0804">Transcription</keyword>
<feature type="domain" description="HTH gntR-type" evidence="4">
    <location>
        <begin position="8"/>
        <end position="76"/>
    </location>
</feature>
<dbReference type="InterPro" id="IPR000524">
    <property type="entry name" value="Tscrpt_reg_HTH_GntR"/>
</dbReference>
<dbReference type="Gene3D" id="3.40.1410.10">
    <property type="entry name" value="Chorismate lyase-like"/>
    <property type="match status" value="1"/>
</dbReference>
<keyword evidence="2" id="KW-0238">DNA-binding</keyword>
<dbReference type="AlphaFoldDB" id="A0A926EXU7"/>
<dbReference type="Pfam" id="PF00392">
    <property type="entry name" value="GntR"/>
    <property type="match status" value="1"/>
</dbReference>
<dbReference type="InterPro" id="IPR011663">
    <property type="entry name" value="UTRA"/>
</dbReference>
<keyword evidence="1" id="KW-0805">Transcription regulation</keyword>
<dbReference type="PANTHER" id="PTHR44846:SF1">
    <property type="entry name" value="MANNOSYL-D-GLYCERATE TRANSPORT_METABOLISM SYSTEM REPRESSOR MNGR-RELATED"/>
    <property type="match status" value="1"/>
</dbReference>
<dbReference type="RefSeq" id="WP_262429684.1">
    <property type="nucleotide sequence ID" value="NZ_JACRTG010000018.1"/>
</dbReference>
<dbReference type="InterPro" id="IPR050679">
    <property type="entry name" value="Bact_HTH_transcr_reg"/>
</dbReference>
<dbReference type="InterPro" id="IPR036388">
    <property type="entry name" value="WH-like_DNA-bd_sf"/>
</dbReference>
<protein>
    <submittedName>
        <fullName evidence="5">GntR family transcriptional regulator</fullName>
    </submittedName>
</protein>
<dbReference type="EMBL" id="JACRTG010000018">
    <property type="protein sequence ID" value="MBC8588235.1"/>
    <property type="molecule type" value="Genomic_DNA"/>
</dbReference>
<sequence length="242" mass="27795">MLDREGVTPLYIQLMNLLEDNIRKGNLVPGERLLTEVEMAREYDVSIVTVRNAIGELIDKGLVERQQGKGTFVTKPKLTKDIRKLQSFTEMCFRMGVRPGGKMLENKLVISNEKIAKQLRIERNDHVVYISRVRYADGDPVVIEKNYFPLEYAFLLGEKFDNNSLFEFIKDKNKTEVAISEKRIEICRATAEEAEILNIRKGDSLLYIKSVAYTRDNEPIYAGTQIINGERFSLYVYEATGV</sequence>
<comment type="caution">
    <text evidence="5">The sequence shown here is derived from an EMBL/GenBank/DDBJ whole genome shotgun (WGS) entry which is preliminary data.</text>
</comment>
<dbReference type="CDD" id="cd07377">
    <property type="entry name" value="WHTH_GntR"/>
    <property type="match status" value="1"/>
</dbReference>
<name>A0A926EXU7_9FIRM</name>
<dbReference type="GO" id="GO:0003677">
    <property type="term" value="F:DNA binding"/>
    <property type="evidence" value="ECO:0007669"/>
    <property type="project" value="UniProtKB-KW"/>
</dbReference>
<dbReference type="SMART" id="SM00866">
    <property type="entry name" value="UTRA"/>
    <property type="match status" value="1"/>
</dbReference>
<evidence type="ECO:0000259" key="4">
    <source>
        <dbReference type="PROSITE" id="PS50949"/>
    </source>
</evidence>
<accession>A0A926EXU7</accession>
<evidence type="ECO:0000256" key="3">
    <source>
        <dbReference type="ARBA" id="ARBA00023163"/>
    </source>
</evidence>
<keyword evidence="6" id="KW-1185">Reference proteome</keyword>
<evidence type="ECO:0000256" key="2">
    <source>
        <dbReference type="ARBA" id="ARBA00023125"/>
    </source>
</evidence>
<dbReference type="PANTHER" id="PTHR44846">
    <property type="entry name" value="MANNOSYL-D-GLYCERATE TRANSPORT/METABOLISM SYSTEM REPRESSOR MNGR-RELATED"/>
    <property type="match status" value="1"/>
</dbReference>
<dbReference type="SUPFAM" id="SSF46785">
    <property type="entry name" value="Winged helix' DNA-binding domain"/>
    <property type="match status" value="1"/>
</dbReference>
<dbReference type="PROSITE" id="PS50949">
    <property type="entry name" value="HTH_GNTR"/>
    <property type="match status" value="1"/>
</dbReference>
<dbReference type="Proteomes" id="UP000601171">
    <property type="component" value="Unassembled WGS sequence"/>
</dbReference>
<dbReference type="InterPro" id="IPR028978">
    <property type="entry name" value="Chorismate_lyase_/UTRA_dom_sf"/>
</dbReference>
<dbReference type="InterPro" id="IPR036390">
    <property type="entry name" value="WH_DNA-bd_sf"/>
</dbReference>
<evidence type="ECO:0000313" key="5">
    <source>
        <dbReference type="EMBL" id="MBC8588235.1"/>
    </source>
</evidence>
<gene>
    <name evidence="5" type="ORF">H8707_08275</name>
</gene>
<dbReference type="SUPFAM" id="SSF64288">
    <property type="entry name" value="Chorismate lyase-like"/>
    <property type="match status" value="1"/>
</dbReference>
<reference evidence="5" key="1">
    <citation type="submission" date="2020-08" db="EMBL/GenBank/DDBJ databases">
        <title>Genome public.</title>
        <authorList>
            <person name="Liu C."/>
            <person name="Sun Q."/>
        </authorList>
    </citation>
    <scope>NUCLEOTIDE SEQUENCE</scope>
    <source>
        <strain evidence="5">BX21</strain>
    </source>
</reference>
<evidence type="ECO:0000256" key="1">
    <source>
        <dbReference type="ARBA" id="ARBA00023015"/>
    </source>
</evidence>
<dbReference type="SMART" id="SM00345">
    <property type="entry name" value="HTH_GNTR"/>
    <property type="match status" value="1"/>
</dbReference>
<organism evidence="5 6">
    <name type="scientific">Paratissierella segnis</name>
    <dbReference type="NCBI Taxonomy" id="2763679"/>
    <lineage>
        <taxon>Bacteria</taxon>
        <taxon>Bacillati</taxon>
        <taxon>Bacillota</taxon>
        <taxon>Tissierellia</taxon>
        <taxon>Tissierellales</taxon>
        <taxon>Tissierellaceae</taxon>
        <taxon>Paratissierella</taxon>
    </lineage>
</organism>
<dbReference type="Pfam" id="PF07702">
    <property type="entry name" value="UTRA"/>
    <property type="match status" value="1"/>
</dbReference>
<dbReference type="GO" id="GO:0003700">
    <property type="term" value="F:DNA-binding transcription factor activity"/>
    <property type="evidence" value="ECO:0007669"/>
    <property type="project" value="InterPro"/>
</dbReference>
<dbReference type="Gene3D" id="1.10.10.10">
    <property type="entry name" value="Winged helix-like DNA-binding domain superfamily/Winged helix DNA-binding domain"/>
    <property type="match status" value="1"/>
</dbReference>